<sequence>MPFARVKDVIAGLSVALAMVAVVCSIEAKCDEYAALEWSFATEVRTITLEWYVIFLLFT</sequence>
<name>A0ABZ2LBP5_9BACT</name>
<dbReference type="Proteomes" id="UP001374803">
    <property type="component" value="Chromosome"/>
</dbReference>
<dbReference type="RefSeq" id="WP_394837988.1">
    <property type="nucleotide sequence ID" value="NZ_CP089929.1"/>
</dbReference>
<keyword evidence="2" id="KW-1185">Reference proteome</keyword>
<dbReference type="EMBL" id="CP089983">
    <property type="protein sequence ID" value="WXB08313.1"/>
    <property type="molecule type" value="Genomic_DNA"/>
</dbReference>
<evidence type="ECO:0000313" key="1">
    <source>
        <dbReference type="EMBL" id="WXB08313.1"/>
    </source>
</evidence>
<organism evidence="1 2">
    <name type="scientific">Pendulispora rubella</name>
    <dbReference type="NCBI Taxonomy" id="2741070"/>
    <lineage>
        <taxon>Bacteria</taxon>
        <taxon>Pseudomonadati</taxon>
        <taxon>Myxococcota</taxon>
        <taxon>Myxococcia</taxon>
        <taxon>Myxococcales</taxon>
        <taxon>Sorangiineae</taxon>
        <taxon>Pendulisporaceae</taxon>
        <taxon>Pendulispora</taxon>
    </lineage>
</organism>
<protein>
    <submittedName>
        <fullName evidence="1">Uncharacterized protein</fullName>
    </submittedName>
</protein>
<proteinExistence type="predicted"/>
<evidence type="ECO:0000313" key="2">
    <source>
        <dbReference type="Proteomes" id="UP001374803"/>
    </source>
</evidence>
<gene>
    <name evidence="1" type="ORF">LVJ94_13840</name>
</gene>
<reference evidence="1" key="1">
    <citation type="submission" date="2021-12" db="EMBL/GenBank/DDBJ databases">
        <title>Discovery of the Pendulisporaceae a myxobacterial family with distinct sporulation behavior and unique specialized metabolism.</title>
        <authorList>
            <person name="Garcia R."/>
            <person name="Popoff A."/>
            <person name="Bader C.D."/>
            <person name="Loehr J."/>
            <person name="Walesch S."/>
            <person name="Walt C."/>
            <person name="Boldt J."/>
            <person name="Bunk B."/>
            <person name="Haeckl F.J.F.P.J."/>
            <person name="Gunesch A.P."/>
            <person name="Birkelbach J."/>
            <person name="Nuebel U."/>
            <person name="Pietschmann T."/>
            <person name="Bach T."/>
            <person name="Mueller R."/>
        </authorList>
    </citation>
    <scope>NUCLEOTIDE SEQUENCE</scope>
    <source>
        <strain evidence="1">MSr11367</strain>
    </source>
</reference>
<accession>A0ABZ2LBP5</accession>